<feature type="transmembrane region" description="Helical" evidence="1">
    <location>
        <begin position="315"/>
        <end position="334"/>
    </location>
</feature>
<keyword evidence="2" id="KW-0732">Signal</keyword>
<keyword evidence="4" id="KW-1185">Reference proteome</keyword>
<proteinExistence type="predicted"/>
<evidence type="ECO:0000256" key="2">
    <source>
        <dbReference type="SAM" id="SignalP"/>
    </source>
</evidence>
<organism evidence="3 4">
    <name type="scientific">Polystyrenella longa</name>
    <dbReference type="NCBI Taxonomy" id="2528007"/>
    <lineage>
        <taxon>Bacteria</taxon>
        <taxon>Pseudomonadati</taxon>
        <taxon>Planctomycetota</taxon>
        <taxon>Planctomycetia</taxon>
        <taxon>Planctomycetales</taxon>
        <taxon>Planctomycetaceae</taxon>
        <taxon>Polystyrenella</taxon>
    </lineage>
</organism>
<evidence type="ECO:0000313" key="4">
    <source>
        <dbReference type="Proteomes" id="UP000317178"/>
    </source>
</evidence>
<feature type="chain" id="PRO_5022170153" description="DUF4350 domain-containing protein" evidence="2">
    <location>
        <begin position="23"/>
        <end position="607"/>
    </location>
</feature>
<evidence type="ECO:0000313" key="3">
    <source>
        <dbReference type="EMBL" id="QDU78783.1"/>
    </source>
</evidence>
<name>A0A518CHS8_9PLAN</name>
<evidence type="ECO:0008006" key="5">
    <source>
        <dbReference type="Google" id="ProtNLM"/>
    </source>
</evidence>
<accession>A0A518CHS8</accession>
<reference evidence="3 4" key="1">
    <citation type="submission" date="2019-02" db="EMBL/GenBank/DDBJ databases">
        <title>Deep-cultivation of Planctomycetes and their phenomic and genomic characterization uncovers novel biology.</title>
        <authorList>
            <person name="Wiegand S."/>
            <person name="Jogler M."/>
            <person name="Boedeker C."/>
            <person name="Pinto D."/>
            <person name="Vollmers J."/>
            <person name="Rivas-Marin E."/>
            <person name="Kohn T."/>
            <person name="Peeters S.H."/>
            <person name="Heuer A."/>
            <person name="Rast P."/>
            <person name="Oberbeckmann S."/>
            <person name="Bunk B."/>
            <person name="Jeske O."/>
            <person name="Meyerdierks A."/>
            <person name="Storesund J.E."/>
            <person name="Kallscheuer N."/>
            <person name="Luecker S."/>
            <person name="Lage O.M."/>
            <person name="Pohl T."/>
            <person name="Merkel B.J."/>
            <person name="Hornburger P."/>
            <person name="Mueller R.-W."/>
            <person name="Bruemmer F."/>
            <person name="Labrenz M."/>
            <person name="Spormann A.M."/>
            <person name="Op den Camp H."/>
            <person name="Overmann J."/>
            <person name="Amann R."/>
            <person name="Jetten M.S.M."/>
            <person name="Mascher T."/>
            <person name="Medema M.H."/>
            <person name="Devos D.P."/>
            <person name="Kaster A.-K."/>
            <person name="Ovreas L."/>
            <person name="Rohde M."/>
            <person name="Galperin M.Y."/>
            <person name="Jogler C."/>
        </authorList>
    </citation>
    <scope>NUCLEOTIDE SEQUENCE [LARGE SCALE GENOMIC DNA]</scope>
    <source>
        <strain evidence="3 4">Pla110</strain>
    </source>
</reference>
<evidence type="ECO:0000256" key="1">
    <source>
        <dbReference type="SAM" id="Phobius"/>
    </source>
</evidence>
<dbReference type="Proteomes" id="UP000317178">
    <property type="component" value="Chromosome"/>
</dbReference>
<protein>
    <recommendedName>
        <fullName evidence="5">DUF4350 domain-containing protein</fullName>
    </recommendedName>
</protein>
<feature type="transmembrane region" description="Helical" evidence="1">
    <location>
        <begin position="343"/>
        <end position="362"/>
    </location>
</feature>
<keyword evidence="1" id="KW-0472">Membrane</keyword>
<dbReference type="EMBL" id="CP036281">
    <property type="protein sequence ID" value="QDU78783.1"/>
    <property type="molecule type" value="Genomic_DNA"/>
</dbReference>
<sequence length="607" mass="69286" precursor="true">MRPSFNAAHYFLVTFVALVANAFPFADSAQAFDIEERRWGYDGTVYSHEINPLFLRLRNNTGEAEEFTLSLKQKSYGTREVGALISVAEEQSTLFLSPFSERWVTFYIYIRPGSNDVQLYQGRDRVGKAIPIATRNQSSGERPDHMSRVLFTANEEFDLNQKSQLKRFPSDIFPPNITGTDTLEAVFLDHEPRWQPEQRKTFMRWLQRGGTLHLLQSRSGTYPSFTEELSVLNGSLDHQYIGNGIVVRHPIQQNRLDKETLADIQKQELALFGIEQPEIENQQNDYGYFNYEGNVAESMFPALKQYVNPNHNWPVMYLISFLYLFAVFPGAWLVNKKWNDFRITYGSLLLSVLLFSLFYNMVGARGYGESTQINSIAVARVLPHNELDVTQYSNAFVTSGDQYRLEHKGNGVIYTTASDEDVLGKVQLGPQANFIVDIPPFSSRPFMHRTLIHEPAPAVELTAFDVKVGLKSLQLKINGIGTDSVVWAANGDWISKLSPNNGVWTSKKDSKTIQEFADHQDYNQSRFYGSAIEPAEVHQIDNNLLRNSISKSLRLRRGYDGMYMSLKQDRIYVFVQSNLPPALECANENFLKQTGKLVYQYELILSE</sequence>
<keyword evidence="1" id="KW-0812">Transmembrane</keyword>
<keyword evidence="1" id="KW-1133">Transmembrane helix</keyword>
<dbReference type="AlphaFoldDB" id="A0A518CHS8"/>
<feature type="signal peptide" evidence="2">
    <location>
        <begin position="1"/>
        <end position="22"/>
    </location>
</feature>
<gene>
    <name evidence="3" type="ORF">Pla110_04870</name>
</gene>
<dbReference type="KEGG" id="plon:Pla110_04870"/>